<dbReference type="STRING" id="260084.SAMN02927928_2110"/>
<name>A0A1G4RVE8_9CAUL</name>
<dbReference type="EMBL" id="FMTS01000003">
    <property type="protein sequence ID" value="SCW60059.1"/>
    <property type="molecule type" value="Genomic_DNA"/>
</dbReference>
<gene>
    <name evidence="2" type="ORF">SAMN02927928_2110</name>
</gene>
<proteinExistence type="predicted"/>
<dbReference type="RefSeq" id="WP_090647484.1">
    <property type="nucleotide sequence ID" value="NZ_CBCRYE010000001.1"/>
</dbReference>
<organism evidence="2 3">
    <name type="scientific">Asticcacaulis taihuensis</name>
    <dbReference type="NCBI Taxonomy" id="260084"/>
    <lineage>
        <taxon>Bacteria</taxon>
        <taxon>Pseudomonadati</taxon>
        <taxon>Pseudomonadota</taxon>
        <taxon>Alphaproteobacteria</taxon>
        <taxon>Caulobacterales</taxon>
        <taxon>Caulobacteraceae</taxon>
        <taxon>Asticcacaulis</taxon>
    </lineage>
</organism>
<keyword evidence="1" id="KW-1133">Transmembrane helix</keyword>
<dbReference type="InterPro" id="IPR007047">
    <property type="entry name" value="Flp_Fap"/>
</dbReference>
<accession>A0A1G4RVE8</accession>
<dbReference type="Pfam" id="PF04964">
    <property type="entry name" value="Flp_Fap"/>
    <property type="match status" value="1"/>
</dbReference>
<protein>
    <submittedName>
        <fullName evidence="2">Pilus assembly protein Flp/PilA</fullName>
    </submittedName>
</protein>
<keyword evidence="1" id="KW-0812">Transmembrane</keyword>
<keyword evidence="3" id="KW-1185">Reference proteome</keyword>
<evidence type="ECO:0000313" key="3">
    <source>
        <dbReference type="Proteomes" id="UP000199150"/>
    </source>
</evidence>
<dbReference type="Proteomes" id="UP000199150">
    <property type="component" value="Unassembled WGS sequence"/>
</dbReference>
<keyword evidence="1" id="KW-0472">Membrane</keyword>
<sequence length="59" mass="5869">MSKFVTSFLKDESGASAAEYVLILALVGLAIVLGATALGGALNKAMDDTATKIGDAVPA</sequence>
<evidence type="ECO:0000313" key="2">
    <source>
        <dbReference type="EMBL" id="SCW60059.1"/>
    </source>
</evidence>
<evidence type="ECO:0000256" key="1">
    <source>
        <dbReference type="SAM" id="Phobius"/>
    </source>
</evidence>
<reference evidence="3" key="1">
    <citation type="submission" date="2016-10" db="EMBL/GenBank/DDBJ databases">
        <authorList>
            <person name="Varghese N."/>
            <person name="Submissions S."/>
        </authorList>
    </citation>
    <scope>NUCLEOTIDE SEQUENCE [LARGE SCALE GENOMIC DNA]</scope>
    <source>
        <strain evidence="3">CGMCC 1.3431</strain>
    </source>
</reference>
<dbReference type="AlphaFoldDB" id="A0A1G4RVE8"/>
<feature type="transmembrane region" description="Helical" evidence="1">
    <location>
        <begin position="20"/>
        <end position="42"/>
    </location>
</feature>